<sequence length="458" mass="52577">MNKRLYSFSSKFEWFLIFFIILQPVIDLMTSFSIFIFHIDLTFGVFIRFGVMFLILLYILWVPLDKSKKKILFYLFLFGFVLIIGLINNMLVKDPFHLFSELRNIAKIAYVPIILFGYLIVIKKLKEQENIQKTIQRNIFISMNIVSLVMIIASITSTGIKSYESEKLGHQGWFFAGNEIGAIMAICFAVVVYYAVSNTKSWKTIYYWIPVCMLIFSQLAVGTKVGYGSVFIILVIALFIYLVEWFRFRHDSVLAKKYSVNLVVNSGVLVLFLLLTPYTPVAHNMNIHLSWVGLDQQQANLDNDNKTEESKNEIEKEREKAVENVLLSGREHFLAQHKKYFAEAPLSQKLFGMGYGGNYQKEGKTVEMDFFDIFFSIGIIGFALYIAPFLYLAYKIVTYFFKNVKENFNHEVVLFGSAVILGLGIAYTAGHVLTAPAVSIYLGVLIVYLYCTLVFKTT</sequence>
<feature type="transmembrane region" description="Helical" evidence="1">
    <location>
        <begin position="104"/>
        <end position="121"/>
    </location>
</feature>
<dbReference type="AlphaFoldDB" id="A0A223E4C8"/>
<feature type="transmembrane region" description="Helical" evidence="1">
    <location>
        <begin position="141"/>
        <end position="160"/>
    </location>
</feature>
<dbReference type="RefSeq" id="WP_094245078.1">
    <property type="nucleotide sequence ID" value="NZ_CP017703.1"/>
</dbReference>
<gene>
    <name evidence="2" type="ORF">AP3564_07570</name>
</gene>
<proteinExistence type="predicted"/>
<feature type="transmembrane region" description="Helical" evidence="1">
    <location>
        <begin position="258"/>
        <end position="278"/>
    </location>
</feature>
<dbReference type="Proteomes" id="UP000214606">
    <property type="component" value="Chromosome"/>
</dbReference>
<evidence type="ECO:0000313" key="3">
    <source>
        <dbReference type="Proteomes" id="UP000214606"/>
    </source>
</evidence>
<reference evidence="2 3" key="1">
    <citation type="submission" date="2016-10" db="EMBL/GenBank/DDBJ databases">
        <title>The whole genome sequencing and assembly of Aeribacillus pallidus KCTC3564 strain.</title>
        <authorList>
            <person name="Lee Y.-J."/>
            <person name="Park M.-K."/>
            <person name="Yi H."/>
            <person name="Bahn Y.-S."/>
            <person name="Kim J.F."/>
            <person name="Lee D.-W."/>
        </authorList>
    </citation>
    <scope>NUCLEOTIDE SEQUENCE [LARGE SCALE GENOMIC DNA]</scope>
    <source>
        <strain evidence="2 3">KCTC3564</strain>
    </source>
</reference>
<protein>
    <recommendedName>
        <fullName evidence="4">O-antigen ligase like membrane protein</fullName>
    </recommendedName>
</protein>
<feature type="transmembrane region" description="Helical" evidence="1">
    <location>
        <begin position="205"/>
        <end position="221"/>
    </location>
</feature>
<feature type="transmembrane region" description="Helical" evidence="1">
    <location>
        <begin position="412"/>
        <end position="429"/>
    </location>
</feature>
<organism evidence="2 3">
    <name type="scientific">Aeribacillus pallidus</name>
    <dbReference type="NCBI Taxonomy" id="33936"/>
    <lineage>
        <taxon>Bacteria</taxon>
        <taxon>Bacillati</taxon>
        <taxon>Bacillota</taxon>
        <taxon>Bacilli</taxon>
        <taxon>Bacillales</taxon>
        <taxon>Bacillaceae</taxon>
        <taxon>Aeribacillus</taxon>
    </lineage>
</organism>
<evidence type="ECO:0008006" key="4">
    <source>
        <dbReference type="Google" id="ProtNLM"/>
    </source>
</evidence>
<feature type="transmembrane region" description="Helical" evidence="1">
    <location>
        <begin position="71"/>
        <end position="92"/>
    </location>
</feature>
<evidence type="ECO:0000256" key="1">
    <source>
        <dbReference type="SAM" id="Phobius"/>
    </source>
</evidence>
<feature type="transmembrane region" description="Helical" evidence="1">
    <location>
        <begin position="12"/>
        <end position="39"/>
    </location>
</feature>
<accession>A0A223E4C8</accession>
<feature type="transmembrane region" description="Helical" evidence="1">
    <location>
        <begin position="373"/>
        <end position="392"/>
    </location>
</feature>
<dbReference type="InterPro" id="IPR049504">
    <property type="entry name" value="O-antigen_lig"/>
</dbReference>
<keyword evidence="1" id="KW-0472">Membrane</keyword>
<feature type="transmembrane region" description="Helical" evidence="1">
    <location>
        <begin position="435"/>
        <end position="455"/>
    </location>
</feature>
<dbReference type="KEGG" id="apak:AP3564_07570"/>
<feature type="transmembrane region" description="Helical" evidence="1">
    <location>
        <begin position="45"/>
        <end position="64"/>
    </location>
</feature>
<dbReference type="EMBL" id="CP017703">
    <property type="protein sequence ID" value="ASS90104.1"/>
    <property type="molecule type" value="Genomic_DNA"/>
</dbReference>
<evidence type="ECO:0000313" key="2">
    <source>
        <dbReference type="EMBL" id="ASS90104.1"/>
    </source>
</evidence>
<dbReference type="Pfam" id="PF13425">
    <property type="entry name" value="O-antigen_lig"/>
    <property type="match status" value="1"/>
</dbReference>
<name>A0A223E4C8_9BACI</name>
<keyword evidence="1" id="KW-1133">Transmembrane helix</keyword>
<keyword evidence="1" id="KW-0812">Transmembrane</keyword>
<feature type="transmembrane region" description="Helical" evidence="1">
    <location>
        <begin position="172"/>
        <end position="196"/>
    </location>
</feature>
<feature type="transmembrane region" description="Helical" evidence="1">
    <location>
        <begin position="227"/>
        <end position="246"/>
    </location>
</feature>